<keyword evidence="1" id="KW-0472">Membrane</keyword>
<keyword evidence="3" id="KW-1185">Reference proteome</keyword>
<evidence type="ECO:0000256" key="1">
    <source>
        <dbReference type="SAM" id="Phobius"/>
    </source>
</evidence>
<evidence type="ECO:0000313" key="2">
    <source>
        <dbReference type="EMBL" id="MFD1107254.1"/>
    </source>
</evidence>
<gene>
    <name evidence="2" type="ORF">ACFQ24_20500</name>
</gene>
<dbReference type="Proteomes" id="UP001597203">
    <property type="component" value="Unassembled WGS sequence"/>
</dbReference>
<evidence type="ECO:0000313" key="3">
    <source>
        <dbReference type="Proteomes" id="UP001597203"/>
    </source>
</evidence>
<organism evidence="2 3">
    <name type="scientific">Sphingobium olei</name>
    <dbReference type="NCBI Taxonomy" id="420955"/>
    <lineage>
        <taxon>Bacteria</taxon>
        <taxon>Pseudomonadati</taxon>
        <taxon>Pseudomonadota</taxon>
        <taxon>Alphaproteobacteria</taxon>
        <taxon>Sphingomonadales</taxon>
        <taxon>Sphingomonadaceae</taxon>
        <taxon>Sphingobium</taxon>
    </lineage>
</organism>
<dbReference type="EMBL" id="JBHTLS010000135">
    <property type="protein sequence ID" value="MFD1107254.1"/>
    <property type="molecule type" value="Genomic_DNA"/>
</dbReference>
<sequence length="126" mass="13072">MDRRKERGAGSRAALFAALWTLIAVTLLSALAPLGPPLSRARGSAFNPATSEVVVKARTAPRVAVREAARPDGSNSLPVFLLCIAALCLLVGWTAIVGHGFGRLVDPLPHPALAGARHARAPPALT</sequence>
<accession>A0ABW3P708</accession>
<reference evidence="3" key="1">
    <citation type="journal article" date="2019" name="Int. J. Syst. Evol. Microbiol.">
        <title>The Global Catalogue of Microorganisms (GCM) 10K type strain sequencing project: providing services to taxonomists for standard genome sequencing and annotation.</title>
        <authorList>
            <consortium name="The Broad Institute Genomics Platform"/>
            <consortium name="The Broad Institute Genome Sequencing Center for Infectious Disease"/>
            <person name="Wu L."/>
            <person name="Ma J."/>
        </authorList>
    </citation>
    <scope>NUCLEOTIDE SEQUENCE [LARGE SCALE GENOMIC DNA]</scope>
    <source>
        <strain evidence="3">CCUG 54329</strain>
    </source>
</reference>
<protein>
    <submittedName>
        <fullName evidence="2">Uncharacterized protein</fullName>
    </submittedName>
</protein>
<comment type="caution">
    <text evidence="2">The sequence shown here is derived from an EMBL/GenBank/DDBJ whole genome shotgun (WGS) entry which is preliminary data.</text>
</comment>
<keyword evidence="1" id="KW-1133">Transmembrane helix</keyword>
<proteinExistence type="predicted"/>
<name>A0ABW3P708_9SPHN</name>
<keyword evidence="1" id="KW-0812">Transmembrane</keyword>
<feature type="transmembrane region" description="Helical" evidence="1">
    <location>
        <begin position="79"/>
        <end position="101"/>
    </location>
</feature>